<protein>
    <submittedName>
        <fullName evidence="1">Uncharacterized protein</fullName>
    </submittedName>
</protein>
<dbReference type="eggNOG" id="ENOG502ZASR">
    <property type="taxonomic scope" value="Bacteria"/>
</dbReference>
<accession>A0A073IT58</accession>
<reference evidence="1 2" key="1">
    <citation type="submission" date="2014-04" db="EMBL/GenBank/DDBJ databases">
        <title>Draft Genome Sequence of Synergistes jonesii.</title>
        <authorList>
            <person name="Coil D.A."/>
            <person name="Eisen J.A."/>
            <person name="Holland-Moritz H.E."/>
        </authorList>
    </citation>
    <scope>NUCLEOTIDE SEQUENCE [LARGE SCALE GENOMIC DNA]</scope>
    <source>
        <strain evidence="1 2">78-1</strain>
    </source>
</reference>
<dbReference type="RefSeq" id="WP_037975055.1">
    <property type="nucleotide sequence ID" value="NZ_JAXDSK010000027.1"/>
</dbReference>
<organism evidence="1 2">
    <name type="scientific">Synergistes jonesii</name>
    <dbReference type="NCBI Taxonomy" id="2754"/>
    <lineage>
        <taxon>Bacteria</taxon>
        <taxon>Thermotogati</taxon>
        <taxon>Synergistota</taxon>
        <taxon>Synergistia</taxon>
        <taxon>Synergistales</taxon>
        <taxon>Synergistaceae</taxon>
        <taxon>Synergistes</taxon>
    </lineage>
</organism>
<dbReference type="GeneID" id="90983099"/>
<proteinExistence type="predicted"/>
<dbReference type="OrthoDB" id="1988917at2"/>
<sequence>MSIQALSFAEPFFDVEYVENETEYFINEKSLVFNLSVNEGENIFVKTIPLLPLKGTIVWNVAVTRIKQALVVRDYDKDAKKPEFWASMKRTWPSLFDVSGFERHRGIPYYKSPQITVGGRRINFCYAAPMSPSGKHQTHTPDFDEVHAQILGFGKMQKFTENSDETFYQEVIMAPGIVHDKFYDETGYYPWHQYHSITDCVYMPIEIDR</sequence>
<dbReference type="Proteomes" id="UP000027665">
    <property type="component" value="Unassembled WGS sequence"/>
</dbReference>
<dbReference type="AlphaFoldDB" id="A0A073IT58"/>
<dbReference type="STRING" id="2754.EH55_00885"/>
<dbReference type="EMBL" id="JMKI01000016">
    <property type="protein sequence ID" value="KEJ92765.1"/>
    <property type="molecule type" value="Genomic_DNA"/>
</dbReference>
<name>A0A073IT58_9BACT</name>
<gene>
    <name evidence="1" type="ORF">EH55_00885</name>
</gene>
<evidence type="ECO:0000313" key="1">
    <source>
        <dbReference type="EMBL" id="KEJ92765.1"/>
    </source>
</evidence>
<evidence type="ECO:0000313" key="2">
    <source>
        <dbReference type="Proteomes" id="UP000027665"/>
    </source>
</evidence>
<comment type="caution">
    <text evidence="1">The sequence shown here is derived from an EMBL/GenBank/DDBJ whole genome shotgun (WGS) entry which is preliminary data.</text>
</comment>
<keyword evidence="2" id="KW-1185">Reference proteome</keyword>